<dbReference type="Proteomes" id="UP000051155">
    <property type="component" value="Unassembled WGS sequence"/>
</dbReference>
<dbReference type="InterPro" id="IPR015947">
    <property type="entry name" value="PUA-like_sf"/>
</dbReference>
<dbReference type="RefSeq" id="WP_057735511.1">
    <property type="nucleotide sequence ID" value="NZ_AZEG01000001.1"/>
</dbReference>
<feature type="domain" description="ASCH" evidence="1">
    <location>
        <begin position="8"/>
        <end position="102"/>
    </location>
</feature>
<dbReference type="AlphaFoldDB" id="A0A0R1Q2Z6"/>
<reference evidence="2 3" key="1">
    <citation type="journal article" date="2015" name="Genome Announc.">
        <title>Expanding the biotechnology potential of lactobacilli through comparative genomics of 213 strains and associated genera.</title>
        <authorList>
            <person name="Sun Z."/>
            <person name="Harris H.M."/>
            <person name="McCann A."/>
            <person name="Guo C."/>
            <person name="Argimon S."/>
            <person name="Zhang W."/>
            <person name="Yang X."/>
            <person name="Jeffery I.B."/>
            <person name="Cooney J.C."/>
            <person name="Kagawa T.F."/>
            <person name="Liu W."/>
            <person name="Song Y."/>
            <person name="Salvetti E."/>
            <person name="Wrobel A."/>
            <person name="Rasinkangas P."/>
            <person name="Parkhill J."/>
            <person name="Rea M.C."/>
            <person name="O'Sullivan O."/>
            <person name="Ritari J."/>
            <person name="Douillard F.P."/>
            <person name="Paul Ross R."/>
            <person name="Yang R."/>
            <person name="Briner A.E."/>
            <person name="Felis G.E."/>
            <person name="de Vos W.M."/>
            <person name="Barrangou R."/>
            <person name="Klaenhammer T.R."/>
            <person name="Caufield P.W."/>
            <person name="Cui Y."/>
            <person name="Zhang H."/>
            <person name="O'Toole P.W."/>
        </authorList>
    </citation>
    <scope>NUCLEOTIDE SEQUENCE [LARGE SCALE GENOMIC DNA]</scope>
    <source>
        <strain evidence="2 3">DSM 19971</strain>
    </source>
</reference>
<comment type="caution">
    <text evidence="2">The sequence shown here is derived from an EMBL/GenBank/DDBJ whole genome shotgun (WGS) entry which is preliminary data.</text>
</comment>
<proteinExistence type="predicted"/>
<sequence length="109" mass="12471">MDILLDDLLFEKISNGTKTVEIFLNDEEMKHFSVGDTLAVHRKSDKEDIILASAWSIKKFKKLAEIYKLYSEEAVGLSLDELVQVYPQNVVKKHGVLAVKMRVLKANYD</sequence>
<dbReference type="Pfam" id="PF04266">
    <property type="entry name" value="ASCH"/>
    <property type="match status" value="1"/>
</dbReference>
<organism evidence="2 3">
    <name type="scientific">Liquorilactobacillus uvarum DSM 19971</name>
    <dbReference type="NCBI Taxonomy" id="1423812"/>
    <lineage>
        <taxon>Bacteria</taxon>
        <taxon>Bacillati</taxon>
        <taxon>Bacillota</taxon>
        <taxon>Bacilli</taxon>
        <taxon>Lactobacillales</taxon>
        <taxon>Lactobacillaceae</taxon>
        <taxon>Liquorilactobacillus</taxon>
    </lineage>
</organism>
<name>A0A0R1Q2Z6_9LACO</name>
<protein>
    <recommendedName>
        <fullName evidence="1">ASCH domain-containing protein</fullName>
    </recommendedName>
</protein>
<keyword evidence="3" id="KW-1185">Reference proteome</keyword>
<dbReference type="InterPro" id="IPR007374">
    <property type="entry name" value="ASCH_domain"/>
</dbReference>
<dbReference type="PATRIC" id="fig|1423812.3.peg.66"/>
<evidence type="ECO:0000313" key="2">
    <source>
        <dbReference type="EMBL" id="KRL39024.1"/>
    </source>
</evidence>
<dbReference type="SUPFAM" id="SSF88697">
    <property type="entry name" value="PUA domain-like"/>
    <property type="match status" value="1"/>
</dbReference>
<dbReference type="OrthoDB" id="9790388at2"/>
<evidence type="ECO:0000259" key="1">
    <source>
        <dbReference type="Pfam" id="PF04266"/>
    </source>
</evidence>
<accession>A0A0R1Q2Z6</accession>
<evidence type="ECO:0000313" key="3">
    <source>
        <dbReference type="Proteomes" id="UP000051155"/>
    </source>
</evidence>
<gene>
    <name evidence="2" type="ORF">FD20_GL000064</name>
</gene>
<dbReference type="Gene3D" id="2.30.130.30">
    <property type="entry name" value="Hypothetical protein"/>
    <property type="match status" value="1"/>
</dbReference>
<dbReference type="EMBL" id="AZEG01000001">
    <property type="protein sequence ID" value="KRL39024.1"/>
    <property type="molecule type" value="Genomic_DNA"/>
</dbReference>